<reference evidence="1 2" key="1">
    <citation type="journal article" date="2019" name="bioRxiv">
        <title>Genomics, evolutionary history and diagnostics of the Alternaria alternata species group including apple and Asian pear pathotypes.</title>
        <authorList>
            <person name="Armitage A.D."/>
            <person name="Cockerton H.M."/>
            <person name="Sreenivasaprasad S."/>
            <person name="Woodhall J.W."/>
            <person name="Lane C.R."/>
            <person name="Harrison R.J."/>
            <person name="Clarkson J.P."/>
        </authorList>
    </citation>
    <scope>NUCLEOTIDE SEQUENCE [LARGE SCALE GENOMIC DNA]</scope>
    <source>
        <strain evidence="1 2">FERA 650</strain>
    </source>
</reference>
<proteinExistence type="predicted"/>
<dbReference type="Proteomes" id="UP000293547">
    <property type="component" value="Unassembled WGS sequence"/>
</dbReference>
<evidence type="ECO:0000313" key="1">
    <source>
        <dbReference type="EMBL" id="KAB2108351.1"/>
    </source>
</evidence>
<name>A0ACB6FV74_9PLEO</name>
<keyword evidence="2" id="KW-1185">Reference proteome</keyword>
<protein>
    <submittedName>
        <fullName evidence="1">Uncharacterized protein</fullName>
    </submittedName>
</protein>
<organism evidence="1 2">
    <name type="scientific">Alternaria gaisen</name>
    <dbReference type="NCBI Taxonomy" id="167740"/>
    <lineage>
        <taxon>Eukaryota</taxon>
        <taxon>Fungi</taxon>
        <taxon>Dikarya</taxon>
        <taxon>Ascomycota</taxon>
        <taxon>Pezizomycotina</taxon>
        <taxon>Dothideomycetes</taxon>
        <taxon>Pleosporomycetidae</taxon>
        <taxon>Pleosporales</taxon>
        <taxon>Pleosporineae</taxon>
        <taxon>Pleosporaceae</taxon>
        <taxon>Alternaria</taxon>
        <taxon>Alternaria sect. Alternaria</taxon>
    </lineage>
</organism>
<evidence type="ECO:0000313" key="2">
    <source>
        <dbReference type="Proteomes" id="UP000293547"/>
    </source>
</evidence>
<sequence length="576" mass="65769">MMTTSYPHNGGIPSSQRTPLVRLSRTQRQQQATLARAAEPARQTKRPRRPTVVPSAGRDTTSDPVKQDDARPRRLSESDFIRYGSGADSRGEDFYDRGPPRITSDFQTEHRSTEKVNYSENSIGALGTSQRTPEPRLSRKQPPVDTRRELLSGLTPFTRWRLKRDEIKSDPNQGLQQGQDMQFNLLPEADLNASRPLYGNHVKAVFHDKPPPVTEHRRTERESPAPNMNSDPTLAPPGIINPAMMQQQRTAQRAFMQQQQAELAERQQHQQHQQALRQQAHQAQLGQMQAQQKAIALQHAQPQSSNHSQAGNQESNPERLSQNLQSRQQEAQRQYAMRLQQQQQLGNRAENSSIVYTSSTTRNNKRRRPVSDSLFHRPDDKSSKMTSKQSFGSAHNFSLENLKYTISEDHTRDDFKRRKAQFGALGQHNSQQAQQPKHIYNDPSPSDDVTSADEDLLISSKEDGGRSAGSGGFLWITGKNPDDFKTKHVMQTVRQRAMSSYLQGARSQASNKSRFEKEFEPRGPSTQEDFQHWKEQMRARDTPAGEKEQRDASSRDRHHLDHNIRREPFQRIVYST</sequence>
<comment type="caution">
    <text evidence="1">The sequence shown here is derived from an EMBL/GenBank/DDBJ whole genome shotgun (WGS) entry which is preliminary data.</text>
</comment>
<gene>
    <name evidence="1" type="ORF">AG0111_0g3470</name>
</gene>
<dbReference type="EMBL" id="PDWZ02000002">
    <property type="protein sequence ID" value="KAB2108351.1"/>
    <property type="molecule type" value="Genomic_DNA"/>
</dbReference>
<accession>A0ACB6FV74</accession>